<keyword evidence="2" id="KW-1185">Reference proteome</keyword>
<accession>A0ABN9Z5W1</accession>
<name>A0ABN9Z5W1_9LACO</name>
<comment type="caution">
    <text evidence="1">The sequence shown here is derived from an EMBL/GenBank/DDBJ whole genome shotgun (WGS) entry which is preliminary data.</text>
</comment>
<dbReference type="InterPro" id="IPR009057">
    <property type="entry name" value="Homeodomain-like_sf"/>
</dbReference>
<evidence type="ECO:0000313" key="2">
    <source>
        <dbReference type="Proteomes" id="UP001314200"/>
    </source>
</evidence>
<gene>
    <name evidence="1" type="ORF">R82641_BJNNKPBH_01609</name>
</gene>
<dbReference type="InterPro" id="IPR036388">
    <property type="entry name" value="WH-like_DNA-bd_sf"/>
</dbReference>
<dbReference type="Pfam" id="PF01527">
    <property type="entry name" value="HTH_Tnp_1"/>
    <property type="match status" value="1"/>
</dbReference>
<dbReference type="Proteomes" id="UP001314200">
    <property type="component" value="Unassembled WGS sequence"/>
</dbReference>
<sequence length="46" mass="5265">MTKRPRYSKEFKDSIIALYQEGRSSKSLEKEFGMASTTVLKWAHGA</sequence>
<dbReference type="Gene3D" id="1.10.10.10">
    <property type="entry name" value="Winged helix-like DNA-binding domain superfamily/Winged helix DNA-binding domain"/>
    <property type="match status" value="1"/>
</dbReference>
<proteinExistence type="predicted"/>
<reference evidence="1 2" key="1">
    <citation type="submission" date="2023-10" db="EMBL/GenBank/DDBJ databases">
        <authorList>
            <person name="Botero Cardona J."/>
        </authorList>
    </citation>
    <scope>NUCLEOTIDE SEQUENCE [LARGE SCALE GENOMIC DNA]</scope>
    <source>
        <strain evidence="1 2">R-82641</strain>
    </source>
</reference>
<protein>
    <submittedName>
        <fullName evidence="1">Transposase InsE and inactivated derivatives (InsE)</fullName>
    </submittedName>
</protein>
<dbReference type="RefSeq" id="WP_338348347.1">
    <property type="nucleotide sequence ID" value="NZ_CAUZLY010000030.1"/>
</dbReference>
<organism evidence="1 2">
    <name type="scientific">Fructobacillus cardui</name>
    <dbReference type="NCBI Taxonomy" id="2893170"/>
    <lineage>
        <taxon>Bacteria</taxon>
        <taxon>Bacillati</taxon>
        <taxon>Bacillota</taxon>
        <taxon>Bacilli</taxon>
        <taxon>Lactobacillales</taxon>
        <taxon>Lactobacillaceae</taxon>
        <taxon>Fructobacillus</taxon>
    </lineage>
</organism>
<dbReference type="InterPro" id="IPR002514">
    <property type="entry name" value="Transposase_8"/>
</dbReference>
<evidence type="ECO:0000313" key="1">
    <source>
        <dbReference type="EMBL" id="CAK1255190.1"/>
    </source>
</evidence>
<dbReference type="EMBL" id="CAUZLY010000030">
    <property type="protein sequence ID" value="CAK1255190.1"/>
    <property type="molecule type" value="Genomic_DNA"/>
</dbReference>
<dbReference type="SUPFAM" id="SSF46689">
    <property type="entry name" value="Homeodomain-like"/>
    <property type="match status" value="1"/>
</dbReference>